<dbReference type="AlphaFoldDB" id="F2F8R0"/>
<comment type="similarity">
    <text evidence="1 3">Belongs to the short-chain dehydrogenases/reductases (SDR) family.</text>
</comment>
<evidence type="ECO:0000313" key="5">
    <source>
        <dbReference type="Proteomes" id="UP000006691"/>
    </source>
</evidence>
<keyword evidence="2" id="KW-0560">Oxidoreductase</keyword>
<dbReference type="KEGG" id="siv:SSIL_0578"/>
<dbReference type="InterPro" id="IPR002347">
    <property type="entry name" value="SDR_fam"/>
</dbReference>
<accession>F2F8R0</accession>
<dbReference type="Gene3D" id="3.40.50.720">
    <property type="entry name" value="NAD(P)-binding Rossmann-like Domain"/>
    <property type="match status" value="1"/>
</dbReference>
<dbReference type="STRING" id="1002809.SSIL_0578"/>
<dbReference type="InterPro" id="IPR036291">
    <property type="entry name" value="NAD(P)-bd_dom_sf"/>
</dbReference>
<protein>
    <submittedName>
        <fullName evidence="4">Dehydrogenase with different specificities</fullName>
    </submittedName>
</protein>
<reference evidence="4 5" key="2">
    <citation type="journal article" date="2012" name="J. Biosci. Bioeng.">
        <title>Complete genome sequence and characterization of the N-acylhomoserine lactone-degrading gene of the potato leaf-associated Solibacillus silvestris.</title>
        <authorList>
            <person name="Morohoshi T."/>
            <person name="Tominaga Y."/>
            <person name="Someya N."/>
            <person name="Ikeda T."/>
        </authorList>
    </citation>
    <scope>NUCLEOTIDE SEQUENCE [LARGE SCALE GENOMIC DNA]</scope>
    <source>
        <strain evidence="4 5">StLB046</strain>
    </source>
</reference>
<dbReference type="RefSeq" id="WP_014822666.1">
    <property type="nucleotide sequence ID" value="NC_018065.1"/>
</dbReference>
<organism evidence="4 5">
    <name type="scientific">Solibacillus silvestris (strain StLB046)</name>
    <name type="common">Bacillus silvestris</name>
    <dbReference type="NCBI Taxonomy" id="1002809"/>
    <lineage>
        <taxon>Bacteria</taxon>
        <taxon>Bacillati</taxon>
        <taxon>Bacillota</taxon>
        <taxon>Bacilli</taxon>
        <taxon>Bacillales</taxon>
        <taxon>Caryophanaceae</taxon>
        <taxon>Solibacillus</taxon>
    </lineage>
</organism>
<dbReference type="GO" id="GO:0016616">
    <property type="term" value="F:oxidoreductase activity, acting on the CH-OH group of donors, NAD or NADP as acceptor"/>
    <property type="evidence" value="ECO:0007669"/>
    <property type="project" value="UniProtKB-ARBA"/>
</dbReference>
<dbReference type="GO" id="GO:0005975">
    <property type="term" value="P:carbohydrate metabolic process"/>
    <property type="evidence" value="ECO:0007669"/>
    <property type="project" value="UniProtKB-ARBA"/>
</dbReference>
<dbReference type="PRINTS" id="PR00081">
    <property type="entry name" value="GDHRDH"/>
</dbReference>
<dbReference type="FunFam" id="3.40.50.720:FF:000240">
    <property type="entry name" value="SDR family oxidoreductase"/>
    <property type="match status" value="1"/>
</dbReference>
<dbReference type="Pfam" id="PF00106">
    <property type="entry name" value="adh_short"/>
    <property type="match status" value="1"/>
</dbReference>
<evidence type="ECO:0000256" key="3">
    <source>
        <dbReference type="RuleBase" id="RU000363"/>
    </source>
</evidence>
<name>F2F8R0_SOLSS</name>
<evidence type="ECO:0000256" key="2">
    <source>
        <dbReference type="ARBA" id="ARBA00023002"/>
    </source>
</evidence>
<dbReference type="SUPFAM" id="SSF51735">
    <property type="entry name" value="NAD(P)-binding Rossmann-fold domains"/>
    <property type="match status" value="1"/>
</dbReference>
<reference evidence="5" key="1">
    <citation type="submission" date="2011-04" db="EMBL/GenBank/DDBJ databases">
        <title>Genome sequence of Solibacillus silvestris StLB046.</title>
        <authorList>
            <person name="Morohoshi T."/>
            <person name="Someya N."/>
            <person name="Ikeda T."/>
        </authorList>
    </citation>
    <scope>NUCLEOTIDE SEQUENCE [LARGE SCALE GENOMIC DNA]</scope>
    <source>
        <strain evidence="5">StLB046</strain>
    </source>
</reference>
<dbReference type="PANTHER" id="PTHR42760">
    <property type="entry name" value="SHORT-CHAIN DEHYDROGENASES/REDUCTASES FAMILY MEMBER"/>
    <property type="match status" value="1"/>
</dbReference>
<proteinExistence type="inferred from homology"/>
<dbReference type="PANTHER" id="PTHR42760:SF115">
    <property type="entry name" value="3-OXOACYL-[ACYL-CARRIER-PROTEIN] REDUCTASE FABG"/>
    <property type="match status" value="1"/>
</dbReference>
<dbReference type="EMBL" id="AP012157">
    <property type="protein sequence ID" value="BAK15001.1"/>
    <property type="molecule type" value="Genomic_DNA"/>
</dbReference>
<keyword evidence="5" id="KW-1185">Reference proteome</keyword>
<dbReference type="InterPro" id="IPR020904">
    <property type="entry name" value="Sc_DH/Rdtase_CS"/>
</dbReference>
<dbReference type="PRINTS" id="PR00080">
    <property type="entry name" value="SDRFAMILY"/>
</dbReference>
<dbReference type="Proteomes" id="UP000006691">
    <property type="component" value="Chromosome"/>
</dbReference>
<gene>
    <name evidence="4" type="primary">yjmF</name>
    <name evidence="4" type="ordered locus">SSIL_0578</name>
</gene>
<evidence type="ECO:0000313" key="4">
    <source>
        <dbReference type="EMBL" id="BAK15001.1"/>
    </source>
</evidence>
<dbReference type="eggNOG" id="COG1028">
    <property type="taxonomic scope" value="Bacteria"/>
</dbReference>
<dbReference type="PROSITE" id="PS00061">
    <property type="entry name" value="ADH_SHORT"/>
    <property type="match status" value="1"/>
</dbReference>
<dbReference type="HOGENOM" id="CLU_010194_1_1_9"/>
<dbReference type="NCBIfam" id="NF006132">
    <property type="entry name" value="PRK08277.1"/>
    <property type="match status" value="1"/>
</dbReference>
<sequence length="278" mass="29748">MIPIHENLANKVAVITGGSGVLCSKMAQELARQQVKVAIIGRTESKVEAVKEEIVAAGGTAVAITADVLNKDSLLAAKEQILEHFGRIDFLINGAGGNHPDAITEKEYYEANSTGLSFFDLQENGFSDVFSLNFTGTFLACQVFGEALLQAENPAIINISSMSAYTPLTKIPAYSAAKAAINNFTSWMAVHFAETGLRVNAIAPGFFITQQNKDLLVDAEGEYTARSKKIIEATPMKKFGEPDQLLGALLFLLDFSYSSFITGTTIAVDGGFNAYSGV</sequence>
<evidence type="ECO:0000256" key="1">
    <source>
        <dbReference type="ARBA" id="ARBA00006484"/>
    </source>
</evidence>
<dbReference type="PATRIC" id="fig|1002809.3.peg.584"/>